<keyword evidence="3" id="KW-1185">Reference proteome</keyword>
<evidence type="ECO:0000313" key="3">
    <source>
        <dbReference type="Proteomes" id="UP000796761"/>
    </source>
</evidence>
<feature type="region of interest" description="Disordered" evidence="1">
    <location>
        <begin position="1"/>
        <end position="61"/>
    </location>
</feature>
<name>A0A8K1LLU6_9PASS</name>
<feature type="compositionally biased region" description="Polar residues" evidence="1">
    <location>
        <begin position="83"/>
        <end position="99"/>
    </location>
</feature>
<comment type="caution">
    <text evidence="2">The sequence shown here is derived from an EMBL/GenBank/DDBJ whole genome shotgun (WGS) entry which is preliminary data.</text>
</comment>
<dbReference type="EMBL" id="SWJQ01000218">
    <property type="protein sequence ID" value="TRZ18572.1"/>
    <property type="molecule type" value="Genomic_DNA"/>
</dbReference>
<sequence>MEAAGKAREKPPGRTAEHPYPPSPRRPHGAVLSSGREPQSNIKSCAGSPEPGTASLFSPRANPAQETCCSTIAHIRSCWSGLHPTQSVKSTPASVWTDSSKPEEQECDTHERSLEKKVRFPHGHQVVVKKTPLKSLLLPLNAPPEQSFCGKK</sequence>
<reference evidence="2" key="1">
    <citation type="submission" date="2019-04" db="EMBL/GenBank/DDBJ databases">
        <title>Genome assembly of Zosterops borbonicus 15179.</title>
        <authorList>
            <person name="Leroy T."/>
            <person name="Anselmetti Y."/>
            <person name="Tilak M.-K."/>
            <person name="Nabholz B."/>
        </authorList>
    </citation>
    <scope>NUCLEOTIDE SEQUENCE</scope>
    <source>
        <strain evidence="2">HGM_15179</strain>
        <tissue evidence="2">Muscle</tissue>
    </source>
</reference>
<gene>
    <name evidence="2" type="ORF">HGM15179_008545</name>
</gene>
<accession>A0A8K1LLU6</accession>
<feature type="compositionally biased region" description="Basic and acidic residues" evidence="1">
    <location>
        <begin position="1"/>
        <end position="17"/>
    </location>
</feature>
<proteinExistence type="predicted"/>
<evidence type="ECO:0000256" key="1">
    <source>
        <dbReference type="SAM" id="MobiDB-lite"/>
    </source>
</evidence>
<organism evidence="2 3">
    <name type="scientific">Zosterops borbonicus</name>
    <dbReference type="NCBI Taxonomy" id="364589"/>
    <lineage>
        <taxon>Eukaryota</taxon>
        <taxon>Metazoa</taxon>
        <taxon>Chordata</taxon>
        <taxon>Craniata</taxon>
        <taxon>Vertebrata</taxon>
        <taxon>Euteleostomi</taxon>
        <taxon>Archelosauria</taxon>
        <taxon>Archosauria</taxon>
        <taxon>Dinosauria</taxon>
        <taxon>Saurischia</taxon>
        <taxon>Theropoda</taxon>
        <taxon>Coelurosauria</taxon>
        <taxon>Aves</taxon>
        <taxon>Neognathae</taxon>
        <taxon>Neoaves</taxon>
        <taxon>Telluraves</taxon>
        <taxon>Australaves</taxon>
        <taxon>Passeriformes</taxon>
        <taxon>Sylvioidea</taxon>
        <taxon>Zosteropidae</taxon>
        <taxon>Zosterops</taxon>
    </lineage>
</organism>
<feature type="region of interest" description="Disordered" evidence="1">
    <location>
        <begin position="83"/>
        <end position="104"/>
    </location>
</feature>
<dbReference type="Proteomes" id="UP000796761">
    <property type="component" value="Unassembled WGS sequence"/>
</dbReference>
<dbReference type="AlphaFoldDB" id="A0A8K1LLU6"/>
<evidence type="ECO:0000313" key="2">
    <source>
        <dbReference type="EMBL" id="TRZ18572.1"/>
    </source>
</evidence>
<protein>
    <submittedName>
        <fullName evidence="2">Uncharacterized protein</fullName>
    </submittedName>
</protein>